<sequence length="119" mass="13794" precursor="true">MKRILLTLAALAAVSAAPLAAQAAPWQSINQRQANLEQRINQGIRTGQITRPEAARLRGEFRSISRLEASYRRSHGLSMRERADLDARFDRLSRQIRVERHDRDDRRYPHDDRHDGRRG</sequence>
<name>B0T1H8_CAUSK</name>
<dbReference type="EMBL" id="CP000927">
    <property type="protein sequence ID" value="ABZ72167.1"/>
    <property type="molecule type" value="Genomic_DNA"/>
</dbReference>
<evidence type="ECO:0000256" key="1">
    <source>
        <dbReference type="SAM" id="MobiDB-lite"/>
    </source>
</evidence>
<dbReference type="AlphaFoldDB" id="B0T1H8"/>
<feature type="region of interest" description="Disordered" evidence="1">
    <location>
        <begin position="98"/>
        <end position="119"/>
    </location>
</feature>
<feature type="chain" id="PRO_5002752969" evidence="2">
    <location>
        <begin position="24"/>
        <end position="119"/>
    </location>
</feature>
<dbReference type="STRING" id="366602.Caul_3040"/>
<evidence type="ECO:0000313" key="3">
    <source>
        <dbReference type="EMBL" id="ABZ72167.1"/>
    </source>
</evidence>
<reference evidence="3" key="1">
    <citation type="submission" date="2008-01" db="EMBL/GenBank/DDBJ databases">
        <title>Complete sequence of chromosome of Caulobacter sp. K31.</title>
        <authorList>
            <consortium name="US DOE Joint Genome Institute"/>
            <person name="Copeland A."/>
            <person name="Lucas S."/>
            <person name="Lapidus A."/>
            <person name="Barry K."/>
            <person name="Glavina del Rio T."/>
            <person name="Dalin E."/>
            <person name="Tice H."/>
            <person name="Pitluck S."/>
            <person name="Bruce D."/>
            <person name="Goodwin L."/>
            <person name="Thompson L.S."/>
            <person name="Brettin T."/>
            <person name="Detter J.C."/>
            <person name="Han C."/>
            <person name="Schmutz J."/>
            <person name="Larimer F."/>
            <person name="Land M."/>
            <person name="Hauser L."/>
            <person name="Kyrpides N."/>
            <person name="Kim E."/>
            <person name="Stephens C."/>
            <person name="Richardson P."/>
        </authorList>
    </citation>
    <scope>NUCLEOTIDE SEQUENCE [LARGE SCALE GENOMIC DNA]</scope>
    <source>
        <strain evidence="3">K31</strain>
    </source>
</reference>
<protein>
    <submittedName>
        <fullName evidence="3">Uncharacterized protein</fullName>
    </submittedName>
</protein>
<dbReference type="OrthoDB" id="7569823at2"/>
<organism evidence="3">
    <name type="scientific">Caulobacter sp. (strain K31)</name>
    <dbReference type="NCBI Taxonomy" id="366602"/>
    <lineage>
        <taxon>Bacteria</taxon>
        <taxon>Pseudomonadati</taxon>
        <taxon>Pseudomonadota</taxon>
        <taxon>Alphaproteobacteria</taxon>
        <taxon>Caulobacterales</taxon>
        <taxon>Caulobacteraceae</taxon>
        <taxon>Caulobacter</taxon>
    </lineage>
</organism>
<proteinExistence type="predicted"/>
<accession>B0T1H8</accession>
<feature type="signal peptide" evidence="2">
    <location>
        <begin position="1"/>
        <end position="23"/>
    </location>
</feature>
<evidence type="ECO:0000256" key="2">
    <source>
        <dbReference type="SAM" id="SignalP"/>
    </source>
</evidence>
<dbReference type="HOGENOM" id="CLU_146553_0_0_5"/>
<gene>
    <name evidence="3" type="ordered locus">Caul_3040</name>
</gene>
<dbReference type="KEGG" id="cak:Caul_3040"/>
<keyword evidence="2" id="KW-0732">Signal</keyword>